<dbReference type="Pfam" id="PF18143">
    <property type="entry name" value="HAD_SAK_2"/>
    <property type="match status" value="1"/>
</dbReference>
<reference evidence="1" key="1">
    <citation type="submission" date="2021-07" db="EMBL/GenBank/DDBJ databases">
        <title>Characterization of violacein-producing bacteria and related species.</title>
        <authorList>
            <person name="Wilson H.S."/>
            <person name="De Leon M.E."/>
        </authorList>
    </citation>
    <scope>NUCLEOTIDE SEQUENCE</scope>
    <source>
        <strain evidence="1">HSC-15S17</strain>
    </source>
</reference>
<comment type="caution">
    <text evidence="1">The sequence shown here is derived from an EMBL/GenBank/DDBJ whole genome shotgun (WGS) entry which is preliminary data.</text>
</comment>
<dbReference type="AlphaFoldDB" id="A0AA41L3U7"/>
<dbReference type="RefSeq" id="WP_217942934.1">
    <property type="nucleotide sequence ID" value="NZ_JAHTGR010000007.1"/>
</dbReference>
<gene>
    <name evidence="1" type="ORF">KVP70_14465</name>
</gene>
<evidence type="ECO:0000313" key="1">
    <source>
        <dbReference type="EMBL" id="MBV6322149.1"/>
    </source>
</evidence>
<proteinExistence type="predicted"/>
<dbReference type="EMBL" id="JAHTGR010000007">
    <property type="protein sequence ID" value="MBV6322149.1"/>
    <property type="molecule type" value="Genomic_DNA"/>
</dbReference>
<organism evidence="1 2">
    <name type="scientific">Duganella violaceipulchra</name>
    <dbReference type="NCBI Taxonomy" id="2849652"/>
    <lineage>
        <taxon>Bacteria</taxon>
        <taxon>Pseudomonadati</taxon>
        <taxon>Pseudomonadota</taxon>
        <taxon>Betaproteobacteria</taxon>
        <taxon>Burkholderiales</taxon>
        <taxon>Oxalobacteraceae</taxon>
        <taxon>Telluria group</taxon>
        <taxon>Duganella</taxon>
    </lineage>
</organism>
<sequence length="149" mass="16963">MLLFLDIDGVLHPHVVYDQGLLLTHRPALEAVLRALPVVDIVISSTWRTTRTLAELRALFSEDIAPRIVSVTPQWTEVQGDDSWGTYVRQSEIEAWLRANGRPWEEWVALDDQPALFRPFCKNLVRTCAETGLDEATCVTLLERLKPQN</sequence>
<dbReference type="Proteomes" id="UP001155901">
    <property type="component" value="Unassembled WGS sequence"/>
</dbReference>
<protein>
    <submittedName>
        <fullName evidence="1">Uncharacterized protein</fullName>
    </submittedName>
</protein>
<accession>A0AA41L3U7</accession>
<evidence type="ECO:0000313" key="2">
    <source>
        <dbReference type="Proteomes" id="UP001155901"/>
    </source>
</evidence>
<name>A0AA41L3U7_9BURK</name>